<sequence length="201" mass="23714">MYKVFVNDKPIIFTTSFKNEEDFPVYIYKNTIIQELIYKLKVGKLNGFYIYSNNLIEDWKDFKVKFKVIIAAGGLVLNGSKKVLFIYRGNKWDLPKGRVEEGENLMEAAIREVEEECGIEKLIINKELLITYHLFIQQNEYRLKETHWYLMFSNYEGSLTPQLEEGITKAEFKNKKETIEALQNTFANIVMVYESYLDNID</sequence>
<evidence type="ECO:0000256" key="1">
    <source>
        <dbReference type="ARBA" id="ARBA00001946"/>
    </source>
</evidence>
<evidence type="ECO:0000256" key="2">
    <source>
        <dbReference type="ARBA" id="ARBA00022801"/>
    </source>
</evidence>
<evidence type="ECO:0000313" key="6">
    <source>
        <dbReference type="Proteomes" id="UP001056837"/>
    </source>
</evidence>
<dbReference type="GO" id="GO:0016787">
    <property type="term" value="F:hydrolase activity"/>
    <property type="evidence" value="ECO:0007669"/>
    <property type="project" value="UniProtKB-KW"/>
</dbReference>
<dbReference type="EMBL" id="CP050861">
    <property type="protein sequence ID" value="UTD16624.1"/>
    <property type="molecule type" value="Genomic_DNA"/>
</dbReference>
<evidence type="ECO:0000259" key="4">
    <source>
        <dbReference type="PROSITE" id="PS51462"/>
    </source>
</evidence>
<dbReference type="InterPro" id="IPR020084">
    <property type="entry name" value="NUDIX_hydrolase_CS"/>
</dbReference>
<name>A0AAE9MQV4_9FLAO</name>
<dbReference type="PRINTS" id="PR00502">
    <property type="entry name" value="NUDIXFAMILY"/>
</dbReference>
<dbReference type="CDD" id="cd03673">
    <property type="entry name" value="NUDIX_Ap6A_hydrolase"/>
    <property type="match status" value="1"/>
</dbReference>
<gene>
    <name evidence="5" type="ORF">HER15_14535</name>
</gene>
<dbReference type="Proteomes" id="UP001056837">
    <property type="component" value="Chromosome"/>
</dbReference>
<evidence type="ECO:0000313" key="5">
    <source>
        <dbReference type="EMBL" id="UTD16624.1"/>
    </source>
</evidence>
<dbReference type="PROSITE" id="PS00893">
    <property type="entry name" value="NUDIX_BOX"/>
    <property type="match status" value="1"/>
</dbReference>
<keyword evidence="2 3" id="KW-0378">Hydrolase</keyword>
<accession>A0AAE9MQV4</accession>
<organism evidence="5 6">
    <name type="scientific">Tenacibaculum mesophilum</name>
    <dbReference type="NCBI Taxonomy" id="104268"/>
    <lineage>
        <taxon>Bacteria</taxon>
        <taxon>Pseudomonadati</taxon>
        <taxon>Bacteroidota</taxon>
        <taxon>Flavobacteriia</taxon>
        <taxon>Flavobacteriales</taxon>
        <taxon>Flavobacteriaceae</taxon>
        <taxon>Tenacibaculum</taxon>
    </lineage>
</organism>
<dbReference type="InterPro" id="IPR020476">
    <property type="entry name" value="Nudix_hydrolase"/>
</dbReference>
<dbReference type="Gene3D" id="3.90.79.10">
    <property type="entry name" value="Nucleoside Triphosphate Pyrophosphohydrolase"/>
    <property type="match status" value="1"/>
</dbReference>
<evidence type="ECO:0000256" key="3">
    <source>
        <dbReference type="RuleBase" id="RU003476"/>
    </source>
</evidence>
<dbReference type="InterPro" id="IPR015797">
    <property type="entry name" value="NUDIX_hydrolase-like_dom_sf"/>
</dbReference>
<dbReference type="PROSITE" id="PS51462">
    <property type="entry name" value="NUDIX"/>
    <property type="match status" value="1"/>
</dbReference>
<protein>
    <submittedName>
        <fullName evidence="5">NUDIX domain-containing protein</fullName>
    </submittedName>
</protein>
<comment type="similarity">
    <text evidence="3">Belongs to the Nudix hydrolase family.</text>
</comment>
<dbReference type="InterPro" id="IPR000086">
    <property type="entry name" value="NUDIX_hydrolase_dom"/>
</dbReference>
<dbReference type="PANTHER" id="PTHR43046">
    <property type="entry name" value="GDP-MANNOSE MANNOSYL HYDROLASE"/>
    <property type="match status" value="1"/>
</dbReference>
<dbReference type="AlphaFoldDB" id="A0AAE9MQV4"/>
<dbReference type="SUPFAM" id="SSF55811">
    <property type="entry name" value="Nudix"/>
    <property type="match status" value="1"/>
</dbReference>
<proteinExistence type="inferred from homology"/>
<dbReference type="Pfam" id="PF00293">
    <property type="entry name" value="NUDIX"/>
    <property type="match status" value="1"/>
</dbReference>
<dbReference type="PANTHER" id="PTHR43046:SF14">
    <property type="entry name" value="MUTT_NUDIX FAMILY PROTEIN"/>
    <property type="match status" value="1"/>
</dbReference>
<feature type="domain" description="Nudix hydrolase" evidence="4">
    <location>
        <begin position="67"/>
        <end position="195"/>
    </location>
</feature>
<reference evidence="5" key="1">
    <citation type="submission" date="2020-04" db="EMBL/GenBank/DDBJ databases">
        <title>Tenacibaculum mesophilum bac2.</title>
        <authorList>
            <person name="Li M."/>
        </authorList>
    </citation>
    <scope>NUCLEOTIDE SEQUENCE</scope>
    <source>
        <strain evidence="5">Bac2</strain>
    </source>
</reference>
<dbReference type="RefSeq" id="WP_159492505.1">
    <property type="nucleotide sequence ID" value="NZ_CP050861.1"/>
</dbReference>
<comment type="cofactor">
    <cofactor evidence="1">
        <name>Mg(2+)</name>
        <dbReference type="ChEBI" id="CHEBI:18420"/>
    </cofactor>
</comment>